<organism evidence="2 3">
    <name type="scientific">Pleurodeles waltl</name>
    <name type="common">Iberian ribbed newt</name>
    <dbReference type="NCBI Taxonomy" id="8319"/>
    <lineage>
        <taxon>Eukaryota</taxon>
        <taxon>Metazoa</taxon>
        <taxon>Chordata</taxon>
        <taxon>Craniata</taxon>
        <taxon>Vertebrata</taxon>
        <taxon>Euteleostomi</taxon>
        <taxon>Amphibia</taxon>
        <taxon>Batrachia</taxon>
        <taxon>Caudata</taxon>
        <taxon>Salamandroidea</taxon>
        <taxon>Salamandridae</taxon>
        <taxon>Pleurodelinae</taxon>
        <taxon>Pleurodeles</taxon>
    </lineage>
</organism>
<name>A0AAV7W9F1_PLEWA</name>
<sequence>MNQRVIHVMELLREAGRLDLVAAPAARRERPVRRAASGVAAAVAACSPPRGSQKRPAPQGVPSGSEDGDPGELLTGSEPWEEEEKAGPSTASWIGPYRGETVRPRI</sequence>
<proteinExistence type="predicted"/>
<comment type="caution">
    <text evidence="2">The sequence shown here is derived from an EMBL/GenBank/DDBJ whole genome shotgun (WGS) entry which is preliminary data.</text>
</comment>
<reference evidence="2" key="1">
    <citation type="journal article" date="2022" name="bioRxiv">
        <title>Sequencing and chromosome-scale assembly of the giantPleurodeles waltlgenome.</title>
        <authorList>
            <person name="Brown T."/>
            <person name="Elewa A."/>
            <person name="Iarovenko S."/>
            <person name="Subramanian E."/>
            <person name="Araus A.J."/>
            <person name="Petzold A."/>
            <person name="Susuki M."/>
            <person name="Suzuki K.-i.T."/>
            <person name="Hayashi T."/>
            <person name="Toyoda A."/>
            <person name="Oliveira C."/>
            <person name="Osipova E."/>
            <person name="Leigh N.D."/>
            <person name="Simon A."/>
            <person name="Yun M.H."/>
        </authorList>
    </citation>
    <scope>NUCLEOTIDE SEQUENCE</scope>
    <source>
        <strain evidence="2">20211129_DDA</strain>
        <tissue evidence="2">Liver</tissue>
    </source>
</reference>
<dbReference type="AlphaFoldDB" id="A0AAV7W9F1"/>
<evidence type="ECO:0000256" key="1">
    <source>
        <dbReference type="SAM" id="MobiDB-lite"/>
    </source>
</evidence>
<protein>
    <submittedName>
        <fullName evidence="2">Uncharacterized protein</fullName>
    </submittedName>
</protein>
<dbReference type="Proteomes" id="UP001066276">
    <property type="component" value="Chromosome 1_2"/>
</dbReference>
<keyword evidence="3" id="KW-1185">Reference proteome</keyword>
<gene>
    <name evidence="2" type="ORF">NDU88_006025</name>
</gene>
<feature type="region of interest" description="Disordered" evidence="1">
    <location>
        <begin position="44"/>
        <end position="106"/>
    </location>
</feature>
<dbReference type="EMBL" id="JANPWB010000002">
    <property type="protein sequence ID" value="KAJ1210663.1"/>
    <property type="molecule type" value="Genomic_DNA"/>
</dbReference>
<evidence type="ECO:0000313" key="3">
    <source>
        <dbReference type="Proteomes" id="UP001066276"/>
    </source>
</evidence>
<evidence type="ECO:0000313" key="2">
    <source>
        <dbReference type="EMBL" id="KAJ1210663.1"/>
    </source>
</evidence>
<accession>A0AAV7W9F1</accession>